<name>A0A4Y2V0Y9_ARAVE</name>
<dbReference type="Proteomes" id="UP000499080">
    <property type="component" value="Unassembled WGS sequence"/>
</dbReference>
<reference evidence="1 2" key="1">
    <citation type="journal article" date="2019" name="Sci. Rep.">
        <title>Orb-weaving spider Araneus ventricosus genome elucidates the spidroin gene catalogue.</title>
        <authorList>
            <person name="Kono N."/>
            <person name="Nakamura H."/>
            <person name="Ohtoshi R."/>
            <person name="Moran D.A.P."/>
            <person name="Shinohara A."/>
            <person name="Yoshida Y."/>
            <person name="Fujiwara M."/>
            <person name="Mori M."/>
            <person name="Tomita M."/>
            <person name="Arakawa K."/>
        </authorList>
    </citation>
    <scope>NUCLEOTIDE SEQUENCE [LARGE SCALE GENOMIC DNA]</scope>
</reference>
<keyword evidence="2" id="KW-1185">Reference proteome</keyword>
<evidence type="ECO:0000313" key="1">
    <source>
        <dbReference type="EMBL" id="GBO18308.1"/>
    </source>
</evidence>
<gene>
    <name evidence="1" type="ORF">AVEN_9216_1</name>
</gene>
<accession>A0A4Y2V0Y9</accession>
<dbReference type="EMBL" id="BGPR01041949">
    <property type="protein sequence ID" value="GBO18308.1"/>
    <property type="molecule type" value="Genomic_DNA"/>
</dbReference>
<proteinExistence type="predicted"/>
<feature type="non-terminal residue" evidence="1">
    <location>
        <position position="1"/>
    </location>
</feature>
<protein>
    <submittedName>
        <fullName evidence="1">Uncharacterized protein</fullName>
    </submittedName>
</protein>
<sequence>IFLPVPNTKA</sequence>
<comment type="caution">
    <text evidence="1">The sequence shown here is derived from an EMBL/GenBank/DDBJ whole genome shotgun (WGS) entry which is preliminary data.</text>
</comment>
<organism evidence="1 2">
    <name type="scientific">Araneus ventricosus</name>
    <name type="common">Orbweaver spider</name>
    <name type="synonym">Epeira ventricosa</name>
    <dbReference type="NCBI Taxonomy" id="182803"/>
    <lineage>
        <taxon>Eukaryota</taxon>
        <taxon>Metazoa</taxon>
        <taxon>Ecdysozoa</taxon>
        <taxon>Arthropoda</taxon>
        <taxon>Chelicerata</taxon>
        <taxon>Arachnida</taxon>
        <taxon>Araneae</taxon>
        <taxon>Araneomorphae</taxon>
        <taxon>Entelegynae</taxon>
        <taxon>Araneoidea</taxon>
        <taxon>Araneidae</taxon>
        <taxon>Araneus</taxon>
    </lineage>
</organism>
<evidence type="ECO:0000313" key="2">
    <source>
        <dbReference type="Proteomes" id="UP000499080"/>
    </source>
</evidence>